<dbReference type="Proteomes" id="UP000030764">
    <property type="component" value="Unassembled WGS sequence"/>
</dbReference>
<protein>
    <submittedName>
        <fullName evidence="1">Uncharacterized protein</fullName>
    </submittedName>
</protein>
<reference evidence="1 3" key="1">
    <citation type="journal article" date="2014" name="Nat. Genet.">
        <title>Genome and transcriptome of the porcine whipworm Trichuris suis.</title>
        <authorList>
            <person name="Jex A.R."/>
            <person name="Nejsum P."/>
            <person name="Schwarz E.M."/>
            <person name="Hu L."/>
            <person name="Young N.D."/>
            <person name="Hall R.S."/>
            <person name="Korhonen P.K."/>
            <person name="Liao S."/>
            <person name="Thamsborg S."/>
            <person name="Xia J."/>
            <person name="Xu P."/>
            <person name="Wang S."/>
            <person name="Scheerlinck J.P."/>
            <person name="Hofmann A."/>
            <person name="Sternberg P.W."/>
            <person name="Wang J."/>
            <person name="Gasser R.B."/>
        </authorList>
    </citation>
    <scope>NUCLEOTIDE SEQUENCE [LARGE SCALE GENOMIC DNA]</scope>
    <source>
        <strain evidence="2">DCEP-RM93F</strain>
        <strain evidence="1">DCEP-RM93M</strain>
    </source>
</reference>
<sequence>MDRIVTNLGSVTLSDTQHQVLSKGRNFVPTPKQVPPLDIIASVEHSLTSLERSKAAEIRGAITTPLSHRATKCSSTLTITERQELKDHKH</sequence>
<evidence type="ECO:0000313" key="3">
    <source>
        <dbReference type="Proteomes" id="UP000030764"/>
    </source>
</evidence>
<name>A0A085MHN5_9BILA</name>
<evidence type="ECO:0000313" key="2">
    <source>
        <dbReference type="EMBL" id="KFD64815.1"/>
    </source>
</evidence>
<dbReference type="AlphaFoldDB" id="A0A085MHN5"/>
<keyword evidence="3" id="KW-1185">Reference proteome</keyword>
<dbReference type="EMBL" id="KL363192">
    <property type="protein sequence ID" value="KFD56731.1"/>
    <property type="molecule type" value="Genomic_DNA"/>
</dbReference>
<dbReference type="EMBL" id="KL367550">
    <property type="protein sequence ID" value="KFD64815.1"/>
    <property type="molecule type" value="Genomic_DNA"/>
</dbReference>
<proteinExistence type="predicted"/>
<organism evidence="1 3">
    <name type="scientific">Trichuris suis</name>
    <name type="common">pig whipworm</name>
    <dbReference type="NCBI Taxonomy" id="68888"/>
    <lineage>
        <taxon>Eukaryota</taxon>
        <taxon>Metazoa</taxon>
        <taxon>Ecdysozoa</taxon>
        <taxon>Nematoda</taxon>
        <taxon>Enoplea</taxon>
        <taxon>Dorylaimia</taxon>
        <taxon>Trichinellida</taxon>
        <taxon>Trichuridae</taxon>
        <taxon>Trichuris</taxon>
    </lineage>
</organism>
<accession>A0A085MHN5</accession>
<evidence type="ECO:0000313" key="1">
    <source>
        <dbReference type="EMBL" id="KFD56731.1"/>
    </source>
</evidence>
<gene>
    <name evidence="1" type="ORF">M513_02408</name>
    <name evidence="2" type="ORF">M514_02408</name>
</gene>
<dbReference type="Proteomes" id="UP000030758">
    <property type="component" value="Unassembled WGS sequence"/>
</dbReference>